<sequence>MILKNKYHNNTIMSITLNVSGKIFKVSRDILRKSELFNGLLTDCEIDNEIAIDRSAKLFKHVHAYLLDNDYPYPRKYYSELDYYLVPYDIDLLYDSTKKWKEEYDGRIKKIENILEVVFYKTPKEEPSGKCLFPDCVRDGTWDGRCGYHRNDCCHRFEIDSQDDDEKNNWCDNETYGGGFYCEDHILDYIRN</sequence>
<dbReference type="Pfam" id="PF02214">
    <property type="entry name" value="BTB_2"/>
    <property type="match status" value="1"/>
</dbReference>
<dbReference type="EMBL" id="MN739353">
    <property type="protein sequence ID" value="QHT00159.1"/>
    <property type="molecule type" value="Genomic_DNA"/>
</dbReference>
<reference evidence="2" key="1">
    <citation type="journal article" date="2020" name="Nature">
        <title>Giant virus diversity and host interactions through global metagenomics.</title>
        <authorList>
            <person name="Schulz F."/>
            <person name="Roux S."/>
            <person name="Paez-Espino D."/>
            <person name="Jungbluth S."/>
            <person name="Walsh D.A."/>
            <person name="Denef V.J."/>
            <person name="McMahon K.D."/>
            <person name="Konstantinidis K.T."/>
            <person name="Eloe-Fadrosh E.A."/>
            <person name="Kyrpides N.C."/>
            <person name="Woyke T."/>
        </authorList>
    </citation>
    <scope>NUCLEOTIDE SEQUENCE</scope>
    <source>
        <strain evidence="2">GVMAG-M-3300020192-26</strain>
    </source>
</reference>
<evidence type="ECO:0000259" key="1">
    <source>
        <dbReference type="PROSITE" id="PS50097"/>
    </source>
</evidence>
<accession>A0A6C0C921</accession>
<dbReference type="AlphaFoldDB" id="A0A6C0C921"/>
<feature type="domain" description="BTB" evidence="1">
    <location>
        <begin position="13"/>
        <end position="75"/>
    </location>
</feature>
<organism evidence="2">
    <name type="scientific">viral metagenome</name>
    <dbReference type="NCBI Taxonomy" id="1070528"/>
    <lineage>
        <taxon>unclassified sequences</taxon>
        <taxon>metagenomes</taxon>
        <taxon>organismal metagenomes</taxon>
    </lineage>
</organism>
<protein>
    <recommendedName>
        <fullName evidence="1">BTB domain-containing protein</fullName>
    </recommendedName>
</protein>
<dbReference type="SUPFAM" id="SSF54695">
    <property type="entry name" value="POZ domain"/>
    <property type="match status" value="1"/>
</dbReference>
<dbReference type="PROSITE" id="PS50097">
    <property type="entry name" value="BTB"/>
    <property type="match status" value="1"/>
</dbReference>
<dbReference type="InterPro" id="IPR000210">
    <property type="entry name" value="BTB/POZ_dom"/>
</dbReference>
<evidence type="ECO:0000313" key="2">
    <source>
        <dbReference type="EMBL" id="QHT00159.1"/>
    </source>
</evidence>
<name>A0A6C0C921_9ZZZZ</name>
<proteinExistence type="predicted"/>
<dbReference type="InterPro" id="IPR011333">
    <property type="entry name" value="SKP1/BTB/POZ_sf"/>
</dbReference>
<dbReference type="GO" id="GO:0051260">
    <property type="term" value="P:protein homooligomerization"/>
    <property type="evidence" value="ECO:0007669"/>
    <property type="project" value="InterPro"/>
</dbReference>
<dbReference type="InterPro" id="IPR003131">
    <property type="entry name" value="T1-type_BTB"/>
</dbReference>
<dbReference type="Gene3D" id="3.30.710.10">
    <property type="entry name" value="Potassium Channel Kv1.1, Chain A"/>
    <property type="match status" value="1"/>
</dbReference>